<dbReference type="PROSITE" id="PS51819">
    <property type="entry name" value="VOC"/>
    <property type="match status" value="1"/>
</dbReference>
<name>A0A346Y558_9ACTN</name>
<dbReference type="PANTHER" id="PTHR35908">
    <property type="entry name" value="HYPOTHETICAL FUSION PROTEIN"/>
    <property type="match status" value="1"/>
</dbReference>
<dbReference type="Pfam" id="PF18029">
    <property type="entry name" value="Glyoxalase_6"/>
    <property type="match status" value="1"/>
</dbReference>
<dbReference type="SUPFAM" id="SSF54593">
    <property type="entry name" value="Glyoxalase/Bleomycin resistance protein/Dihydroxybiphenyl dioxygenase"/>
    <property type="match status" value="1"/>
</dbReference>
<reference evidence="2 3" key="1">
    <citation type="submission" date="2018-09" db="EMBL/GenBank/DDBJ databases">
        <title>Complete genome sequence of Euzebya sp. DY32-46 isolated from seawater of Pacific Ocean.</title>
        <authorList>
            <person name="Xu L."/>
            <person name="Wu Y.-H."/>
            <person name="Xu X.-W."/>
        </authorList>
    </citation>
    <scope>NUCLEOTIDE SEQUENCE [LARGE SCALE GENOMIC DNA]</scope>
    <source>
        <strain evidence="2 3">DY32-46</strain>
    </source>
</reference>
<dbReference type="InterPro" id="IPR037523">
    <property type="entry name" value="VOC_core"/>
</dbReference>
<feature type="domain" description="VOC" evidence="1">
    <location>
        <begin position="4"/>
        <end position="117"/>
    </location>
</feature>
<dbReference type="PANTHER" id="PTHR35908:SF1">
    <property type="entry name" value="CONSERVED PROTEIN"/>
    <property type="match status" value="1"/>
</dbReference>
<protein>
    <recommendedName>
        <fullName evidence="1">VOC domain-containing protein</fullName>
    </recommendedName>
</protein>
<dbReference type="InterPro" id="IPR041581">
    <property type="entry name" value="Glyoxalase_6"/>
</dbReference>
<sequence length="151" mass="16538">MRITVDALLIDTPDPDALAMFWEDLLGWVRTFEDEGEVMIAPRDGQGFPLLFVEVDDAKAGKNRLHFDLRPDDQAAAIAKAIDLGATRVDIGQHEDPHVTWEVLADPDGNEFCILSDGTPDADPDLIAEARAKLDAAHTHGHEADPDHDHG</sequence>
<dbReference type="AlphaFoldDB" id="A0A346Y558"/>
<evidence type="ECO:0000313" key="2">
    <source>
        <dbReference type="EMBL" id="AXV09605.1"/>
    </source>
</evidence>
<dbReference type="InterPro" id="IPR029068">
    <property type="entry name" value="Glyas_Bleomycin-R_OHBP_Dase"/>
</dbReference>
<proteinExistence type="predicted"/>
<dbReference type="Proteomes" id="UP000264006">
    <property type="component" value="Chromosome"/>
</dbReference>
<accession>A0A346Y558</accession>
<dbReference type="KEGG" id="euz:DVS28_a4948"/>
<evidence type="ECO:0000259" key="1">
    <source>
        <dbReference type="PROSITE" id="PS51819"/>
    </source>
</evidence>
<keyword evidence="3" id="KW-1185">Reference proteome</keyword>
<dbReference type="RefSeq" id="WP_164710980.1">
    <property type="nucleotide sequence ID" value="NZ_CP031165.1"/>
</dbReference>
<dbReference type="Gene3D" id="3.10.180.10">
    <property type="entry name" value="2,3-Dihydroxybiphenyl 1,2-Dioxygenase, domain 1"/>
    <property type="match status" value="1"/>
</dbReference>
<dbReference type="EMBL" id="CP031165">
    <property type="protein sequence ID" value="AXV09605.1"/>
    <property type="molecule type" value="Genomic_DNA"/>
</dbReference>
<evidence type="ECO:0000313" key="3">
    <source>
        <dbReference type="Proteomes" id="UP000264006"/>
    </source>
</evidence>
<gene>
    <name evidence="2" type="ORF">DVS28_a4948</name>
</gene>
<dbReference type="CDD" id="cd06587">
    <property type="entry name" value="VOC"/>
    <property type="match status" value="1"/>
</dbReference>
<organism evidence="2 3">
    <name type="scientific">Euzebya pacifica</name>
    <dbReference type="NCBI Taxonomy" id="1608957"/>
    <lineage>
        <taxon>Bacteria</taxon>
        <taxon>Bacillati</taxon>
        <taxon>Actinomycetota</taxon>
        <taxon>Nitriliruptoria</taxon>
        <taxon>Euzebyales</taxon>
    </lineage>
</organism>